<dbReference type="EMBL" id="KZ825114">
    <property type="protein sequence ID" value="PYI21786.1"/>
    <property type="molecule type" value="Genomic_DNA"/>
</dbReference>
<dbReference type="STRING" id="1450538.A0A2V5IPJ5"/>
<evidence type="ECO:0000313" key="2">
    <source>
        <dbReference type="Proteomes" id="UP000249829"/>
    </source>
</evidence>
<evidence type="ECO:0008006" key="3">
    <source>
        <dbReference type="Google" id="ProtNLM"/>
    </source>
</evidence>
<keyword evidence="2" id="KW-1185">Reference proteome</keyword>
<proteinExistence type="predicted"/>
<dbReference type="OMA" id="RYAGHEH"/>
<organism evidence="1 2">
    <name type="scientific">Aspergillus violaceofuscus (strain CBS 115571)</name>
    <dbReference type="NCBI Taxonomy" id="1450538"/>
    <lineage>
        <taxon>Eukaryota</taxon>
        <taxon>Fungi</taxon>
        <taxon>Dikarya</taxon>
        <taxon>Ascomycota</taxon>
        <taxon>Pezizomycotina</taxon>
        <taxon>Eurotiomycetes</taxon>
        <taxon>Eurotiomycetidae</taxon>
        <taxon>Eurotiales</taxon>
        <taxon>Aspergillaceae</taxon>
        <taxon>Aspergillus</taxon>
    </lineage>
</organism>
<evidence type="ECO:0000313" key="1">
    <source>
        <dbReference type="EMBL" id="PYI21786.1"/>
    </source>
</evidence>
<dbReference type="Gene3D" id="1.10.510.10">
    <property type="entry name" value="Transferase(Phosphotransferase) domain 1"/>
    <property type="match status" value="1"/>
</dbReference>
<dbReference type="Gene3D" id="3.30.200.20">
    <property type="entry name" value="Phosphorylase Kinase, domain 1"/>
    <property type="match status" value="1"/>
</dbReference>
<name>A0A2V5IPJ5_ASPV1</name>
<accession>A0A2V5IPJ5</accession>
<dbReference type="Proteomes" id="UP000249829">
    <property type="component" value="Unassembled WGS sequence"/>
</dbReference>
<gene>
    <name evidence="1" type="ORF">BO99DRAFT_480108</name>
</gene>
<dbReference type="AlphaFoldDB" id="A0A2V5IPJ5"/>
<sequence>MCSLRLSLSHFAPLLRTKLVSIASSGPPLPPGILIDEEISPFYNPNHFYPAKPGETLNDGYQTDVEEPETVVALKIANNNARYAGHEHEVEEHISTADPSHRGCSLIRTIAKLLRSPRPGRQRFADGRTPLPLVKTYIRTLLTGLDYLHQDCRVVYTGRLH</sequence>
<protein>
    <recommendedName>
        <fullName evidence="3">Protein kinase domain-containing protein</fullName>
    </recommendedName>
</protein>
<reference evidence="1 2" key="1">
    <citation type="submission" date="2018-02" db="EMBL/GenBank/DDBJ databases">
        <title>The genomes of Aspergillus section Nigri reveals drivers in fungal speciation.</title>
        <authorList>
            <consortium name="DOE Joint Genome Institute"/>
            <person name="Vesth T.C."/>
            <person name="Nybo J."/>
            <person name="Theobald S."/>
            <person name="Brandl J."/>
            <person name="Frisvad J.C."/>
            <person name="Nielsen K.F."/>
            <person name="Lyhne E.K."/>
            <person name="Kogle M.E."/>
            <person name="Kuo A."/>
            <person name="Riley R."/>
            <person name="Clum A."/>
            <person name="Nolan M."/>
            <person name="Lipzen A."/>
            <person name="Salamov A."/>
            <person name="Henrissat B."/>
            <person name="Wiebenga A."/>
            <person name="De vries R.P."/>
            <person name="Grigoriev I.V."/>
            <person name="Mortensen U.H."/>
            <person name="Andersen M.R."/>
            <person name="Baker S.E."/>
        </authorList>
    </citation>
    <scope>NUCLEOTIDE SEQUENCE [LARGE SCALE GENOMIC DNA]</scope>
    <source>
        <strain evidence="1 2">CBS 115571</strain>
    </source>
</reference>